<dbReference type="EMBL" id="JACIFD010000006">
    <property type="protein sequence ID" value="MBB4071407.1"/>
    <property type="molecule type" value="Genomic_DNA"/>
</dbReference>
<dbReference type="AlphaFoldDB" id="A0A840DMY1"/>
<evidence type="ECO:0000313" key="3">
    <source>
        <dbReference type="Proteomes" id="UP000571183"/>
    </source>
</evidence>
<reference evidence="2" key="1">
    <citation type="submission" date="2020-08" db="EMBL/GenBank/DDBJ databases">
        <title>Sequencing the genomes of 1000 actinobacteria strains.</title>
        <authorList>
            <person name="Klenk H.-P."/>
        </authorList>
    </citation>
    <scope>NUCLEOTIDE SEQUENCE [LARGE SCALE GENOMIC DNA]</scope>
    <source>
        <strain evidence="2">DSM 27064</strain>
    </source>
</reference>
<organism evidence="2 3">
    <name type="scientific">Canibacter oris</name>
    <dbReference type="NCBI Taxonomy" id="1365628"/>
    <lineage>
        <taxon>Bacteria</taxon>
        <taxon>Bacillati</taxon>
        <taxon>Actinomycetota</taxon>
        <taxon>Actinomycetes</taxon>
        <taxon>Micrococcales</taxon>
        <taxon>Microbacteriaceae</taxon>
        <taxon>Canibacter</taxon>
    </lineage>
</organism>
<feature type="region of interest" description="Disordered" evidence="1">
    <location>
        <begin position="1"/>
        <end position="45"/>
    </location>
</feature>
<sequence>MTQQQRHPNQHAADTADDLPDFDAINDYFDREDQTPDDKFEKDPHTSHVLQQLRRLRSLTAEFSEQAASRIETTPEWWNQLTSMIVADARPGRVIPFDSAEPAHDLGVTEGALKALIRDASDTVDSCFVTRIELPDNITEPGTEITITLRVTVAAGTKLLSAADEIRAAVCAQLEQHTTLRVAAIDVEISDVLVLPDDEEESR</sequence>
<accession>A0A840DMY1</accession>
<gene>
    <name evidence="2" type="ORF">F5897_000711</name>
</gene>
<dbReference type="RefSeq" id="WP_183304494.1">
    <property type="nucleotide sequence ID" value="NZ_JACIFD010000006.1"/>
</dbReference>
<keyword evidence="3" id="KW-1185">Reference proteome</keyword>
<feature type="compositionally biased region" description="Basic and acidic residues" evidence="1">
    <location>
        <begin position="28"/>
        <end position="45"/>
    </location>
</feature>
<evidence type="ECO:0000256" key="1">
    <source>
        <dbReference type="SAM" id="MobiDB-lite"/>
    </source>
</evidence>
<protein>
    <recommendedName>
        <fullName evidence="4">Asp23/Gls24 family envelope stress response protein</fullName>
    </recommendedName>
</protein>
<proteinExistence type="predicted"/>
<name>A0A840DMY1_9MICO</name>
<dbReference type="Proteomes" id="UP000571183">
    <property type="component" value="Unassembled WGS sequence"/>
</dbReference>
<comment type="caution">
    <text evidence="2">The sequence shown here is derived from an EMBL/GenBank/DDBJ whole genome shotgun (WGS) entry which is preliminary data.</text>
</comment>
<evidence type="ECO:0000313" key="2">
    <source>
        <dbReference type="EMBL" id="MBB4071407.1"/>
    </source>
</evidence>
<evidence type="ECO:0008006" key="4">
    <source>
        <dbReference type="Google" id="ProtNLM"/>
    </source>
</evidence>